<keyword evidence="3" id="KW-1185">Reference proteome</keyword>
<gene>
    <name evidence="2" type="primary">LOC112281660</name>
    <name evidence="1" type="ORF">PHYPA_001869</name>
</gene>
<dbReference type="RefSeq" id="XP_024374202.1">
    <property type="nucleotide sequence ID" value="XM_024518434.2"/>
</dbReference>
<dbReference type="EnsemblPlants" id="Pp3c1_40380V3.1">
    <property type="protein sequence ID" value="Pp3c1_40380V3.1"/>
    <property type="gene ID" value="Pp3c1_40380"/>
</dbReference>
<dbReference type="GeneID" id="112281660"/>
<name>A0A2K1LBP3_PHYPA</name>
<reference evidence="1 3" key="1">
    <citation type="journal article" date="2008" name="Science">
        <title>The Physcomitrella genome reveals evolutionary insights into the conquest of land by plants.</title>
        <authorList>
            <person name="Rensing S."/>
            <person name="Lang D."/>
            <person name="Zimmer A."/>
            <person name="Terry A."/>
            <person name="Salamov A."/>
            <person name="Shapiro H."/>
            <person name="Nishiyama T."/>
            <person name="Perroud P.-F."/>
            <person name="Lindquist E."/>
            <person name="Kamisugi Y."/>
            <person name="Tanahashi T."/>
            <person name="Sakakibara K."/>
            <person name="Fujita T."/>
            <person name="Oishi K."/>
            <person name="Shin-I T."/>
            <person name="Kuroki Y."/>
            <person name="Toyoda A."/>
            <person name="Suzuki Y."/>
            <person name="Hashimoto A."/>
            <person name="Yamaguchi K."/>
            <person name="Sugano A."/>
            <person name="Kohara Y."/>
            <person name="Fujiyama A."/>
            <person name="Anterola A."/>
            <person name="Aoki S."/>
            <person name="Ashton N."/>
            <person name="Barbazuk W.B."/>
            <person name="Barker E."/>
            <person name="Bennetzen J."/>
            <person name="Bezanilla M."/>
            <person name="Blankenship R."/>
            <person name="Cho S.H."/>
            <person name="Dutcher S."/>
            <person name="Estelle M."/>
            <person name="Fawcett J.A."/>
            <person name="Gundlach H."/>
            <person name="Hanada K."/>
            <person name="Heyl A."/>
            <person name="Hicks K.A."/>
            <person name="Hugh J."/>
            <person name="Lohr M."/>
            <person name="Mayer K."/>
            <person name="Melkozernov A."/>
            <person name="Murata T."/>
            <person name="Nelson D."/>
            <person name="Pils B."/>
            <person name="Prigge M."/>
            <person name="Reiss B."/>
            <person name="Renner T."/>
            <person name="Rombauts S."/>
            <person name="Rushton P."/>
            <person name="Sanderfoot A."/>
            <person name="Schween G."/>
            <person name="Shiu S.-H."/>
            <person name="Stueber K."/>
            <person name="Theodoulou F.L."/>
            <person name="Tu H."/>
            <person name="Van de Peer Y."/>
            <person name="Verrier P.J."/>
            <person name="Waters E."/>
            <person name="Wood A."/>
            <person name="Yang L."/>
            <person name="Cove D."/>
            <person name="Cuming A."/>
            <person name="Hasebe M."/>
            <person name="Lucas S."/>
            <person name="Mishler D.B."/>
            <person name="Reski R."/>
            <person name="Grigoriev I."/>
            <person name="Quatrano R.S."/>
            <person name="Boore J.L."/>
        </authorList>
    </citation>
    <scope>NUCLEOTIDE SEQUENCE [LARGE SCALE GENOMIC DNA]</scope>
    <source>
        <strain evidence="2 3">cv. Gransden 2004</strain>
    </source>
</reference>
<dbReference type="EMBL" id="ABEU02000001">
    <property type="protein sequence ID" value="PNR63443.1"/>
    <property type="molecule type" value="Genomic_DNA"/>
</dbReference>
<dbReference type="Proteomes" id="UP000006727">
    <property type="component" value="Chromosome 1"/>
</dbReference>
<evidence type="ECO:0000313" key="2">
    <source>
        <dbReference type="EnsemblPlants" id="Pp3c1_40380V3.1"/>
    </source>
</evidence>
<evidence type="ECO:0000313" key="1">
    <source>
        <dbReference type="EMBL" id="PNR63443.1"/>
    </source>
</evidence>
<protein>
    <submittedName>
        <fullName evidence="1 2">Uncharacterized protein</fullName>
    </submittedName>
</protein>
<accession>A0A2K1LBP3</accession>
<dbReference type="AlphaFoldDB" id="A0A2K1LBP3"/>
<evidence type="ECO:0000313" key="3">
    <source>
        <dbReference type="Proteomes" id="UP000006727"/>
    </source>
</evidence>
<reference evidence="2" key="3">
    <citation type="submission" date="2020-12" db="UniProtKB">
        <authorList>
            <consortium name="EnsemblPlants"/>
        </authorList>
    </citation>
    <scope>IDENTIFICATION</scope>
</reference>
<proteinExistence type="predicted"/>
<dbReference type="PaxDb" id="3218-PP1S163_131V6.1"/>
<dbReference type="Gramene" id="Pp3c1_40380V3.1">
    <property type="protein sequence ID" value="Pp3c1_40380V3.1"/>
    <property type="gene ID" value="Pp3c1_40380"/>
</dbReference>
<organism evidence="1">
    <name type="scientific">Physcomitrium patens</name>
    <name type="common">Spreading-leaved earth moss</name>
    <name type="synonym">Physcomitrella patens</name>
    <dbReference type="NCBI Taxonomy" id="3218"/>
    <lineage>
        <taxon>Eukaryota</taxon>
        <taxon>Viridiplantae</taxon>
        <taxon>Streptophyta</taxon>
        <taxon>Embryophyta</taxon>
        <taxon>Bryophyta</taxon>
        <taxon>Bryophytina</taxon>
        <taxon>Bryopsida</taxon>
        <taxon>Funariidae</taxon>
        <taxon>Funariales</taxon>
        <taxon>Funariaceae</taxon>
        <taxon>Physcomitrium</taxon>
    </lineage>
</organism>
<dbReference type="Gramene" id="Pp3c1_40380V3.2">
    <property type="protein sequence ID" value="Pp3c1_40380V3.2"/>
    <property type="gene ID" value="Pp3c1_40380"/>
</dbReference>
<dbReference type="EnsemblPlants" id="Pp3c1_40380V3.2">
    <property type="protein sequence ID" value="Pp3c1_40380V3.2"/>
    <property type="gene ID" value="Pp3c1_40380"/>
</dbReference>
<sequence length="113" mass="12407">MKLVVYLRHQRVFSACMRVSSPSRSPGHVFLKRGSSDNSKPKISGVVDTLIFAGGSMKVACVIQHEAVELCLEKVKPNHAQKSLQLWMCVHLVGEEASEEVCTLGLALRSTMP</sequence>
<reference evidence="1 3" key="2">
    <citation type="journal article" date="2018" name="Plant J.">
        <title>The Physcomitrella patens chromosome-scale assembly reveals moss genome structure and evolution.</title>
        <authorList>
            <person name="Lang D."/>
            <person name="Ullrich K.K."/>
            <person name="Murat F."/>
            <person name="Fuchs J."/>
            <person name="Jenkins J."/>
            <person name="Haas F.B."/>
            <person name="Piednoel M."/>
            <person name="Gundlach H."/>
            <person name="Van Bel M."/>
            <person name="Meyberg R."/>
            <person name="Vives C."/>
            <person name="Morata J."/>
            <person name="Symeonidi A."/>
            <person name="Hiss M."/>
            <person name="Muchero W."/>
            <person name="Kamisugi Y."/>
            <person name="Saleh O."/>
            <person name="Blanc G."/>
            <person name="Decker E.L."/>
            <person name="van Gessel N."/>
            <person name="Grimwood J."/>
            <person name="Hayes R.D."/>
            <person name="Graham S.W."/>
            <person name="Gunter L.E."/>
            <person name="McDaniel S.F."/>
            <person name="Hoernstein S.N.W."/>
            <person name="Larsson A."/>
            <person name="Li F.W."/>
            <person name="Perroud P.F."/>
            <person name="Phillips J."/>
            <person name="Ranjan P."/>
            <person name="Rokshar D.S."/>
            <person name="Rothfels C.J."/>
            <person name="Schneider L."/>
            <person name="Shu S."/>
            <person name="Stevenson D.W."/>
            <person name="Thummler F."/>
            <person name="Tillich M."/>
            <person name="Villarreal Aguilar J.C."/>
            <person name="Widiez T."/>
            <person name="Wong G.K."/>
            <person name="Wymore A."/>
            <person name="Zhang Y."/>
            <person name="Zimmer A.D."/>
            <person name="Quatrano R.S."/>
            <person name="Mayer K.F.X."/>
            <person name="Goodstein D."/>
            <person name="Casacuberta J.M."/>
            <person name="Vandepoele K."/>
            <person name="Reski R."/>
            <person name="Cuming A.C."/>
            <person name="Tuskan G.A."/>
            <person name="Maumus F."/>
            <person name="Salse J."/>
            <person name="Schmutz J."/>
            <person name="Rensing S.A."/>
        </authorList>
    </citation>
    <scope>NUCLEOTIDE SEQUENCE [LARGE SCALE GENOMIC DNA]</scope>
    <source>
        <strain evidence="2 3">cv. Gransden 2004</strain>
    </source>
</reference>